<gene>
    <name evidence="1" type="ORF">LZ536_12850</name>
</gene>
<keyword evidence="2" id="KW-1185">Reference proteome</keyword>
<dbReference type="Proteomes" id="UP001165363">
    <property type="component" value="Unassembled WGS sequence"/>
</dbReference>
<comment type="caution">
    <text evidence="1">The sequence shown here is derived from an EMBL/GenBank/DDBJ whole genome shotgun (WGS) entry which is preliminary data.</text>
</comment>
<dbReference type="EMBL" id="JAMGBD010000002">
    <property type="protein sequence ID" value="MCL6684780.1"/>
    <property type="molecule type" value="Genomic_DNA"/>
</dbReference>
<dbReference type="RefSeq" id="WP_249849173.1">
    <property type="nucleotide sequence ID" value="NZ_JAMGBD010000002.1"/>
</dbReference>
<reference evidence="1" key="1">
    <citation type="submission" date="2022-05" db="EMBL/GenBank/DDBJ databases">
        <authorList>
            <person name="Jo J.-H."/>
            <person name="Im W.-T."/>
        </authorList>
    </citation>
    <scope>NUCLEOTIDE SEQUENCE</scope>
    <source>
        <strain evidence="1">SE158</strain>
    </source>
</reference>
<sequence length="59" mass="6977">MPRKVGEAESIINDLRQLRQVIIHAWNERSVMLTKEERRELQSEVRETCDLLNELTSDP</sequence>
<accession>A0ABT0RQL8</accession>
<evidence type="ECO:0000313" key="2">
    <source>
        <dbReference type="Proteomes" id="UP001165363"/>
    </source>
</evidence>
<name>A0ABT0RQL8_9SPHN</name>
<proteinExistence type="predicted"/>
<evidence type="ECO:0008006" key="3">
    <source>
        <dbReference type="Google" id="ProtNLM"/>
    </source>
</evidence>
<evidence type="ECO:0000313" key="1">
    <source>
        <dbReference type="EMBL" id="MCL6684780.1"/>
    </source>
</evidence>
<protein>
    <recommendedName>
        <fullName evidence="3">DUF86 domain-containing protein</fullName>
    </recommendedName>
</protein>
<organism evidence="1 2">
    <name type="scientific">Sphingomonas alba</name>
    <dbReference type="NCBI Taxonomy" id="2908208"/>
    <lineage>
        <taxon>Bacteria</taxon>
        <taxon>Pseudomonadati</taxon>
        <taxon>Pseudomonadota</taxon>
        <taxon>Alphaproteobacteria</taxon>
        <taxon>Sphingomonadales</taxon>
        <taxon>Sphingomonadaceae</taxon>
        <taxon>Sphingomonas</taxon>
    </lineage>
</organism>